<gene>
    <name evidence="1" type="ORF">g.19194</name>
</gene>
<protein>
    <recommendedName>
        <fullName evidence="2">LRAT domain-containing protein</fullName>
    </recommendedName>
</protein>
<sequence length="174" mass="20063">NRHIVLYLHVFSSRNVHRRMENLKLFFMLLLPSFSLQLDSLDSLIMKVGDVITCKLNGLLGFLGDHYMLATGRNTIIHAIATGGKRYATTAVIKETFRSEVDGFNKKECKNLGKNYDTRTRVEAVTDAYRYKDQTFHYYILFCNCQHWVNKWTTGKGGFSTSSLWWATPSCKAY</sequence>
<dbReference type="AlphaFoldDB" id="A0A1B6MMH5"/>
<dbReference type="EMBL" id="GEBQ01002837">
    <property type="protein sequence ID" value="JAT37140.1"/>
    <property type="molecule type" value="Transcribed_RNA"/>
</dbReference>
<evidence type="ECO:0000313" key="1">
    <source>
        <dbReference type="EMBL" id="JAT37140.1"/>
    </source>
</evidence>
<dbReference type="Gene3D" id="3.90.1720.10">
    <property type="entry name" value="endopeptidase domain like (from Nostoc punctiforme)"/>
    <property type="match status" value="1"/>
</dbReference>
<organism evidence="1">
    <name type="scientific">Graphocephala atropunctata</name>
    <dbReference type="NCBI Taxonomy" id="36148"/>
    <lineage>
        <taxon>Eukaryota</taxon>
        <taxon>Metazoa</taxon>
        <taxon>Ecdysozoa</taxon>
        <taxon>Arthropoda</taxon>
        <taxon>Hexapoda</taxon>
        <taxon>Insecta</taxon>
        <taxon>Pterygota</taxon>
        <taxon>Neoptera</taxon>
        <taxon>Paraneoptera</taxon>
        <taxon>Hemiptera</taxon>
        <taxon>Auchenorrhyncha</taxon>
        <taxon>Membracoidea</taxon>
        <taxon>Cicadellidae</taxon>
        <taxon>Cicadellinae</taxon>
        <taxon>Cicadellini</taxon>
        <taxon>Graphocephala</taxon>
    </lineage>
</organism>
<reference evidence="1" key="1">
    <citation type="submission" date="2015-11" db="EMBL/GenBank/DDBJ databases">
        <title>De novo transcriptome assembly of four potential Pierce s Disease insect vectors from Arizona vineyards.</title>
        <authorList>
            <person name="Tassone E.E."/>
        </authorList>
    </citation>
    <scope>NUCLEOTIDE SEQUENCE</scope>
</reference>
<accession>A0A1B6MMH5</accession>
<name>A0A1B6MMH5_9HEMI</name>
<evidence type="ECO:0008006" key="2">
    <source>
        <dbReference type="Google" id="ProtNLM"/>
    </source>
</evidence>
<feature type="non-terminal residue" evidence="1">
    <location>
        <position position="1"/>
    </location>
</feature>
<proteinExistence type="predicted"/>